<name>A0A3B3DGK8_ORYME</name>
<comment type="subunit">
    <text evidence="4">Heterodimer with IL12A; disulfide-linked. The heterodimer is known as interleukin IL-12.</text>
</comment>
<dbReference type="GO" id="GO:0004896">
    <property type="term" value="F:cytokine receptor activity"/>
    <property type="evidence" value="ECO:0007669"/>
    <property type="project" value="UniProtKB-UniRule"/>
</dbReference>
<protein>
    <recommendedName>
        <fullName evidence="4">Interleukin-12 subunit beta</fullName>
        <shortName evidence="4">IL-12B</shortName>
    </recommendedName>
    <alternativeName>
        <fullName evidence="4">Cytotoxic lymphocyte maturation factor 40 kDa subunit</fullName>
    </alternativeName>
    <alternativeName>
        <fullName evidence="4">IL-12 subunit p40</fullName>
    </alternativeName>
</protein>
<dbReference type="GeneTree" id="ENSGT00390000012630"/>
<dbReference type="AlphaFoldDB" id="A0A3B3DGK8"/>
<feature type="chain" id="PRO_5017098192" description="Interleukin-12 subunit beta" evidence="4">
    <location>
        <begin position="18"/>
        <end position="352"/>
    </location>
</feature>
<dbReference type="Ensembl" id="ENSOMET00000017196.1">
    <property type="protein sequence ID" value="ENSOMEP00000028540.1"/>
    <property type="gene ID" value="ENSOMEG00000011666.1"/>
</dbReference>
<dbReference type="InterPro" id="IPR007110">
    <property type="entry name" value="Ig-like_dom"/>
</dbReference>
<gene>
    <name evidence="4" type="primary">IL12B</name>
</gene>
<keyword evidence="3 4" id="KW-0325">Glycoprotein</keyword>
<evidence type="ECO:0000313" key="6">
    <source>
        <dbReference type="Ensembl" id="ENSOMEP00000028540.1"/>
    </source>
</evidence>
<dbReference type="PaxDb" id="30732-ENSOMEP00000028540"/>
<dbReference type="OMA" id="WSEWSHK"/>
<feature type="signal peptide" evidence="4">
    <location>
        <begin position="1"/>
        <end position="17"/>
    </location>
</feature>
<evidence type="ECO:0000256" key="1">
    <source>
        <dbReference type="ARBA" id="ARBA00022729"/>
    </source>
</evidence>
<dbReference type="Pfam" id="PF10420">
    <property type="entry name" value="IL12p40_C"/>
    <property type="match status" value="1"/>
</dbReference>
<keyword evidence="4" id="KW-0393">Immunoglobulin domain</keyword>
<keyword evidence="4" id="KW-0202">Cytokine</keyword>
<evidence type="ECO:0000256" key="4">
    <source>
        <dbReference type="RuleBase" id="RU281113"/>
    </source>
</evidence>
<proteinExistence type="inferred from homology"/>
<evidence type="ECO:0000313" key="7">
    <source>
        <dbReference type="Proteomes" id="UP000261560"/>
    </source>
</evidence>
<dbReference type="Proteomes" id="UP000261560">
    <property type="component" value="Unplaced"/>
</dbReference>
<dbReference type="Gene3D" id="2.60.40.10">
    <property type="entry name" value="Immunoglobulins"/>
    <property type="match status" value="2"/>
</dbReference>
<dbReference type="InterPro" id="IPR019482">
    <property type="entry name" value="IL-12_beta_cen-dom"/>
</dbReference>
<evidence type="ECO:0000259" key="5">
    <source>
        <dbReference type="PROSITE" id="PS50835"/>
    </source>
</evidence>
<dbReference type="PANTHER" id="PTHR48485:SF4">
    <property type="entry name" value="INTERLEUKIN-12 SUBUNIT BETA"/>
    <property type="match status" value="1"/>
</dbReference>
<organism evidence="6 7">
    <name type="scientific">Oryzias melastigma</name>
    <name type="common">Marine medaka</name>
    <dbReference type="NCBI Taxonomy" id="30732"/>
    <lineage>
        <taxon>Eukaryota</taxon>
        <taxon>Metazoa</taxon>
        <taxon>Chordata</taxon>
        <taxon>Craniata</taxon>
        <taxon>Vertebrata</taxon>
        <taxon>Euteleostomi</taxon>
        <taxon>Actinopterygii</taxon>
        <taxon>Neopterygii</taxon>
        <taxon>Teleostei</taxon>
        <taxon>Neoteleostei</taxon>
        <taxon>Acanthomorphata</taxon>
        <taxon>Ovalentaria</taxon>
        <taxon>Atherinomorphae</taxon>
        <taxon>Beloniformes</taxon>
        <taxon>Adrianichthyidae</taxon>
        <taxon>Oryziinae</taxon>
        <taxon>Oryzias</taxon>
    </lineage>
</organism>
<comment type="similarity">
    <text evidence="4">Belongs to the IL-12B family.</text>
</comment>
<dbReference type="InterPro" id="IPR036116">
    <property type="entry name" value="FN3_sf"/>
</dbReference>
<dbReference type="InterPro" id="IPR050676">
    <property type="entry name" value="IL-12"/>
</dbReference>
<dbReference type="PROSITE" id="PS51257">
    <property type="entry name" value="PROKAR_LIPOPROTEIN"/>
    <property type="match status" value="1"/>
</dbReference>
<keyword evidence="7" id="KW-1185">Reference proteome</keyword>
<dbReference type="STRING" id="30732.ENSOMEP00000028540"/>
<accession>A0A3B3DGK8</accession>
<feature type="domain" description="Ig-like" evidence="5">
    <location>
        <begin position="28"/>
        <end position="103"/>
    </location>
</feature>
<evidence type="ECO:0000256" key="2">
    <source>
        <dbReference type="ARBA" id="ARBA00023157"/>
    </source>
</evidence>
<sequence length="352" mass="39959">MKLLVLCLFSAFLLISCQNPKKQWALLPNILVVEVDGTLGQQPLSCLEEHNQSQSISWKKNGALETQTGNLYMVQLVESLGGGNYTCHSEDGSLLNYTELLIYQEDPDSRRILVKGEKEDYLNCSAQSYSGEFRCSWTWHSSRVGKVAFVIVERFSGTNSTQCSQDAVDQHWICSSGYGKVICSVDDDGRGISCLDEQHCSYAEEHHPIHVTVFVRTEHFLLESYSKFFFMSEIVKPDKVRIGRVNTTVIEWTYPSSWSRPHSYFPLTFQIAQLKGRCRKCDNSCAGVKPKHLTVQSTDSCQFKVKHRTKTVCVRAKDAFCNSQWSDWSHMTLVKPAFSLSRVACHTPLQQL</sequence>
<dbReference type="PIRSF" id="PIRSF038007">
    <property type="entry name" value="IL_12_beta"/>
    <property type="match status" value="1"/>
</dbReference>
<dbReference type="GO" id="GO:0005615">
    <property type="term" value="C:extracellular space"/>
    <property type="evidence" value="ECO:0007669"/>
    <property type="project" value="UniProtKB-KW"/>
</dbReference>
<comment type="subcellular location">
    <subcellularLocation>
        <location evidence="4">Secreted</location>
    </subcellularLocation>
</comment>
<dbReference type="GO" id="GO:0005125">
    <property type="term" value="F:cytokine activity"/>
    <property type="evidence" value="ECO:0007669"/>
    <property type="project" value="UniProtKB-KW"/>
</dbReference>
<keyword evidence="4" id="KW-0964">Secreted</keyword>
<dbReference type="SUPFAM" id="SSF49265">
    <property type="entry name" value="Fibronectin type III"/>
    <property type="match status" value="2"/>
</dbReference>
<dbReference type="InterPro" id="IPR015528">
    <property type="entry name" value="IL-12_beta"/>
</dbReference>
<dbReference type="InterPro" id="IPR013783">
    <property type="entry name" value="Ig-like_fold"/>
</dbReference>
<reference evidence="6" key="2">
    <citation type="submission" date="2025-09" db="UniProtKB">
        <authorList>
            <consortium name="Ensembl"/>
        </authorList>
    </citation>
    <scope>IDENTIFICATION</scope>
</reference>
<reference evidence="6" key="1">
    <citation type="submission" date="2025-08" db="UniProtKB">
        <authorList>
            <consortium name="Ensembl"/>
        </authorList>
    </citation>
    <scope>IDENTIFICATION</scope>
</reference>
<keyword evidence="2" id="KW-1015">Disulfide bond</keyword>
<dbReference type="PRINTS" id="PR01928">
    <property type="entry name" value="INTRLEUKN12B"/>
</dbReference>
<evidence type="ECO:0000256" key="3">
    <source>
        <dbReference type="ARBA" id="ARBA00023180"/>
    </source>
</evidence>
<dbReference type="PROSITE" id="PS50835">
    <property type="entry name" value="IG_LIKE"/>
    <property type="match status" value="1"/>
</dbReference>
<keyword evidence="1 4" id="KW-0732">Signal</keyword>
<dbReference type="PANTHER" id="PTHR48485">
    <property type="entry name" value="INTERLEUKIN-12 SUBUNIT BETA-RELATED"/>
    <property type="match status" value="1"/>
</dbReference>